<dbReference type="InterPro" id="IPR044865">
    <property type="entry name" value="MRH_dom"/>
</dbReference>
<accession>A0A7S3Z9M4</accession>
<protein>
    <recommendedName>
        <fullName evidence="1">Glucosidase 2 subunit beta</fullName>
    </recommendedName>
</protein>
<feature type="domain" description="MRH" evidence="7">
    <location>
        <begin position="345"/>
        <end position="440"/>
    </location>
</feature>
<dbReference type="PROSITE" id="PS51914">
    <property type="entry name" value="MRH"/>
    <property type="match status" value="1"/>
</dbReference>
<organism evidence="8">
    <name type="scientific">Lotharella globosa</name>
    <dbReference type="NCBI Taxonomy" id="91324"/>
    <lineage>
        <taxon>Eukaryota</taxon>
        <taxon>Sar</taxon>
        <taxon>Rhizaria</taxon>
        <taxon>Cercozoa</taxon>
        <taxon>Chlorarachniophyceae</taxon>
        <taxon>Lotharella</taxon>
    </lineage>
</organism>
<name>A0A7S3Z9M4_9EUKA</name>
<evidence type="ECO:0000256" key="6">
    <source>
        <dbReference type="SAM" id="SignalP"/>
    </source>
</evidence>
<dbReference type="GO" id="GO:0006491">
    <property type="term" value="P:N-glycan processing"/>
    <property type="evidence" value="ECO:0007669"/>
    <property type="project" value="TreeGrafter"/>
</dbReference>
<keyword evidence="3" id="KW-0256">Endoplasmic reticulum</keyword>
<dbReference type="InterPro" id="IPR028146">
    <property type="entry name" value="PRKCSH_N"/>
</dbReference>
<feature type="compositionally biased region" description="Basic and acidic residues" evidence="5">
    <location>
        <begin position="177"/>
        <end position="186"/>
    </location>
</feature>
<dbReference type="Gene3D" id="2.70.130.10">
    <property type="entry name" value="Mannose-6-phosphate receptor binding domain"/>
    <property type="match status" value="1"/>
</dbReference>
<dbReference type="AlphaFoldDB" id="A0A7S3Z9M4"/>
<feature type="compositionally biased region" description="Acidic residues" evidence="5">
    <location>
        <begin position="261"/>
        <end position="290"/>
    </location>
</feature>
<evidence type="ECO:0000259" key="7">
    <source>
        <dbReference type="PROSITE" id="PS51914"/>
    </source>
</evidence>
<dbReference type="InterPro" id="IPR036607">
    <property type="entry name" value="PRKCSH"/>
</dbReference>
<keyword evidence="2 6" id="KW-0732">Signal</keyword>
<feature type="signal peptide" evidence="6">
    <location>
        <begin position="1"/>
        <end position="16"/>
    </location>
</feature>
<keyword evidence="4" id="KW-1015">Disulfide bond</keyword>
<dbReference type="EMBL" id="HBIV01039547">
    <property type="protein sequence ID" value="CAE0676298.1"/>
    <property type="molecule type" value="Transcribed_RNA"/>
</dbReference>
<dbReference type="InterPro" id="IPR009011">
    <property type="entry name" value="Man6P_isomerase_rcpt-bd_dom_sf"/>
</dbReference>
<dbReference type="Pfam" id="PF12999">
    <property type="entry name" value="PRKCSH-like"/>
    <property type="match status" value="1"/>
</dbReference>
<evidence type="ECO:0000256" key="3">
    <source>
        <dbReference type="ARBA" id="ARBA00022824"/>
    </source>
</evidence>
<dbReference type="Pfam" id="PF13015">
    <property type="entry name" value="PRKCSH_1"/>
    <property type="match status" value="1"/>
</dbReference>
<dbReference type="PANTHER" id="PTHR12630:SF1">
    <property type="entry name" value="GLUCOSIDASE 2 SUBUNIT BETA"/>
    <property type="match status" value="1"/>
</dbReference>
<evidence type="ECO:0000313" key="8">
    <source>
        <dbReference type="EMBL" id="CAE0676298.1"/>
    </source>
</evidence>
<evidence type="ECO:0000256" key="4">
    <source>
        <dbReference type="ARBA" id="ARBA00023157"/>
    </source>
</evidence>
<evidence type="ECO:0000256" key="2">
    <source>
        <dbReference type="ARBA" id="ARBA00022729"/>
    </source>
</evidence>
<dbReference type="PANTHER" id="PTHR12630">
    <property type="entry name" value="N-LINKED OLIGOSACCHARIDE PROCESSING"/>
    <property type="match status" value="1"/>
</dbReference>
<feature type="compositionally biased region" description="Basic and acidic residues" evidence="5">
    <location>
        <begin position="291"/>
        <end position="311"/>
    </location>
</feature>
<feature type="region of interest" description="Disordered" evidence="5">
    <location>
        <begin position="177"/>
        <end position="311"/>
    </location>
</feature>
<proteinExistence type="predicted"/>
<evidence type="ECO:0000256" key="1">
    <source>
        <dbReference type="ARBA" id="ARBA00022387"/>
    </source>
</evidence>
<dbReference type="GO" id="GO:0017177">
    <property type="term" value="C:glucosidase II complex"/>
    <property type="evidence" value="ECO:0007669"/>
    <property type="project" value="TreeGrafter"/>
</dbReference>
<feature type="compositionally biased region" description="Basic and acidic residues" evidence="5">
    <location>
        <begin position="193"/>
        <end position="206"/>
    </location>
</feature>
<reference evidence="8" key="1">
    <citation type="submission" date="2021-01" db="EMBL/GenBank/DDBJ databases">
        <authorList>
            <person name="Corre E."/>
            <person name="Pelletier E."/>
            <person name="Niang G."/>
            <person name="Scheremetjew M."/>
            <person name="Finn R."/>
            <person name="Kale V."/>
            <person name="Holt S."/>
            <person name="Cochrane G."/>
            <person name="Meng A."/>
            <person name="Brown T."/>
            <person name="Cohen L."/>
        </authorList>
    </citation>
    <scope>NUCLEOTIDE SEQUENCE</scope>
    <source>
        <strain evidence="8">CCCM811</strain>
    </source>
</reference>
<dbReference type="SUPFAM" id="SSF50911">
    <property type="entry name" value="Mannose 6-phosphate receptor domain"/>
    <property type="match status" value="1"/>
</dbReference>
<dbReference type="InterPro" id="IPR039794">
    <property type="entry name" value="Gtb1-like"/>
</dbReference>
<evidence type="ECO:0000256" key="5">
    <source>
        <dbReference type="SAM" id="MobiDB-lite"/>
    </source>
</evidence>
<sequence>MNVLVLGVFLLPQAVATRGVRPSDGHLYSTDSFACDGGARTMDPSRINDNYCDCKDGSDEPGTSACANGKFFCNNAGFQELTVPSSRVNDGLCDCCDGSDEWATGVCEDTCKEKAREAYKDQIQQLETIKKGLAARETLVEEGRKLRLEKEKIRDEATGKQEEIQRRVDEIQKLKDELEAAEKPQEEESTTQDESKTDEEKAKEAPADPSTEEEPEANADTPQAEEAFPYPKEYAAPQGDSDGDSGGEAFPYPKEYAAPDQDADDNEDDDAPPQPDEYDYMDDAVDDDDIPERPQPDEESQALKDARDQLRTTQRELNDWKKKAEEAEKFLKDVGGEDAFLPLYHKCFEKKVRQYTYEVCLFKDSYQKEGSSRTNLGKFVKYNEESMEMEFERGQTCWNGPQRSIKVKLECGGENELGHVDEPSKCVYATTLKTPAACDKSKAEELEAMMQAIQ</sequence>
<gene>
    <name evidence="8" type="ORF">LGLO00237_LOCUS28076</name>
</gene>
<feature type="chain" id="PRO_5030622988" description="Glucosidase 2 subunit beta" evidence="6">
    <location>
        <begin position="17"/>
        <end position="454"/>
    </location>
</feature>